<dbReference type="AlphaFoldDB" id="A0A1F5EAZ5"/>
<dbReference type="InterPro" id="IPR045584">
    <property type="entry name" value="Pilin-like"/>
</dbReference>
<dbReference type="GO" id="GO:0015627">
    <property type="term" value="C:type II protein secretion system complex"/>
    <property type="evidence" value="ECO:0007669"/>
    <property type="project" value="InterPro"/>
</dbReference>
<dbReference type="EMBL" id="MEZX01000002">
    <property type="protein sequence ID" value="OGD64587.1"/>
    <property type="molecule type" value="Genomic_DNA"/>
</dbReference>
<dbReference type="Proteomes" id="UP000177481">
    <property type="component" value="Unassembled WGS sequence"/>
</dbReference>
<dbReference type="InterPro" id="IPR000983">
    <property type="entry name" value="Bac_GSPG_pilin"/>
</dbReference>
<evidence type="ECO:0000313" key="3">
    <source>
        <dbReference type="EMBL" id="OGD64587.1"/>
    </source>
</evidence>
<dbReference type="InterPro" id="IPR012902">
    <property type="entry name" value="N_methyl_site"/>
</dbReference>
<keyword evidence="2" id="KW-0472">Membrane</keyword>
<gene>
    <name evidence="3" type="ORF">A3A71_00835</name>
</gene>
<accession>A0A1F5EAZ5</accession>
<dbReference type="GO" id="GO:0015628">
    <property type="term" value="P:protein secretion by the type II secretion system"/>
    <property type="evidence" value="ECO:0007669"/>
    <property type="project" value="InterPro"/>
</dbReference>
<comment type="caution">
    <text evidence="3">The sequence shown here is derived from an EMBL/GenBank/DDBJ whole genome shotgun (WGS) entry which is preliminary data.</text>
</comment>
<keyword evidence="2" id="KW-0812">Transmembrane</keyword>
<dbReference type="Gene3D" id="3.30.700.10">
    <property type="entry name" value="Glycoprotein, Type 4 Pilin"/>
    <property type="match status" value="1"/>
</dbReference>
<feature type="transmembrane region" description="Helical" evidence="2">
    <location>
        <begin position="12"/>
        <end position="39"/>
    </location>
</feature>
<dbReference type="PRINTS" id="PR00813">
    <property type="entry name" value="BCTERIALGSPG"/>
</dbReference>
<sequence>MGVLHLMAKRRGFTLIEMLVVITIIGILITLIVGVIGPIQRKSRDTKRKSEIALFLGGLNEFKADFKIYPNFTMYLGSYGTSGNGGENSNFALSSTIPQCNGLPANAGQTASFADLSSVFPPTTTPTAAQIDANPVILKEGSVLPAGSSFSSVNHFLVCLRYLDRVVADVSKTGALGYQVRFSYDFSDVLVSAEMENASDPDAKTLYNAAAPKRYYQGSGLNIRQLDEDSNISSFYSGLSGTISDGMYLYQCLKKALPAGEAIITDDRSGSTYDPIIYSGSAWAKNTACQDASGGLNVVRAY</sequence>
<reference evidence="3 4" key="1">
    <citation type="journal article" date="2016" name="Nat. Commun.">
        <title>Thousands of microbial genomes shed light on interconnected biogeochemical processes in an aquifer system.</title>
        <authorList>
            <person name="Anantharaman K."/>
            <person name="Brown C.T."/>
            <person name="Hug L.A."/>
            <person name="Sharon I."/>
            <person name="Castelle C.J."/>
            <person name="Probst A.J."/>
            <person name="Thomas B.C."/>
            <person name="Singh A."/>
            <person name="Wilkins M.J."/>
            <person name="Karaoz U."/>
            <person name="Brodie E.L."/>
            <person name="Williams K.H."/>
            <person name="Hubbard S.S."/>
            <person name="Banfield J.F."/>
        </authorList>
    </citation>
    <scope>NUCLEOTIDE SEQUENCE [LARGE SCALE GENOMIC DNA]</scope>
</reference>
<evidence type="ECO:0000256" key="2">
    <source>
        <dbReference type="SAM" id="Phobius"/>
    </source>
</evidence>
<keyword evidence="2" id="KW-1133">Transmembrane helix</keyword>
<dbReference type="NCBIfam" id="TIGR02532">
    <property type="entry name" value="IV_pilin_GFxxxE"/>
    <property type="match status" value="1"/>
</dbReference>
<evidence type="ECO:0000313" key="4">
    <source>
        <dbReference type="Proteomes" id="UP000177481"/>
    </source>
</evidence>
<evidence type="ECO:0008006" key="5">
    <source>
        <dbReference type="Google" id="ProtNLM"/>
    </source>
</evidence>
<protein>
    <recommendedName>
        <fullName evidence="5">Type II secretion system protein GspG C-terminal domain-containing protein</fullName>
    </recommendedName>
</protein>
<keyword evidence="1" id="KW-0488">Methylation</keyword>
<evidence type="ECO:0000256" key="1">
    <source>
        <dbReference type="ARBA" id="ARBA00022481"/>
    </source>
</evidence>
<dbReference type="Pfam" id="PF07963">
    <property type="entry name" value="N_methyl"/>
    <property type="match status" value="1"/>
</dbReference>
<organism evidence="3 4">
    <name type="scientific">Candidatus Berkelbacteria bacterium RIFCSPLOWO2_01_FULL_50_28</name>
    <dbReference type="NCBI Taxonomy" id="1797471"/>
    <lineage>
        <taxon>Bacteria</taxon>
        <taxon>Candidatus Berkelbacteria</taxon>
    </lineage>
</organism>
<name>A0A1F5EAZ5_9BACT</name>
<dbReference type="SUPFAM" id="SSF54523">
    <property type="entry name" value="Pili subunits"/>
    <property type="match status" value="1"/>
</dbReference>
<proteinExistence type="predicted"/>
<dbReference type="STRING" id="1797471.A3A71_00835"/>
<dbReference type="PROSITE" id="PS00409">
    <property type="entry name" value="PROKAR_NTER_METHYL"/>
    <property type="match status" value="1"/>
</dbReference>